<feature type="binding site" description="covalent" evidence="21">
    <location>
        <position position="229"/>
    </location>
    <ligand>
        <name>heme c</name>
        <dbReference type="ChEBI" id="CHEBI:61717"/>
        <label>2</label>
    </ligand>
</feature>
<evidence type="ECO:0000256" key="20">
    <source>
        <dbReference type="PIRSR" id="PIRSR000006-1"/>
    </source>
</evidence>
<keyword evidence="18 19" id="KW-0472">Membrane</keyword>
<comment type="pathway">
    <text evidence="2 19">Energy metabolism; oxidative phosphorylation.</text>
</comment>
<protein>
    <recommendedName>
        <fullName evidence="19">Cbb3-type cytochrome c oxidase subunit</fullName>
    </recommendedName>
</protein>
<name>A0A7T4R302_9GAMM</name>
<evidence type="ECO:0000256" key="14">
    <source>
        <dbReference type="ARBA" id="ARBA00022989"/>
    </source>
</evidence>
<dbReference type="InterPro" id="IPR036909">
    <property type="entry name" value="Cyt_c-like_dom_sf"/>
</dbReference>
<dbReference type="GO" id="GO:0009055">
    <property type="term" value="F:electron transfer activity"/>
    <property type="evidence" value="ECO:0007669"/>
    <property type="project" value="InterPro"/>
</dbReference>
<dbReference type="SUPFAM" id="SSF46626">
    <property type="entry name" value="Cytochrome c"/>
    <property type="match status" value="2"/>
</dbReference>
<keyword evidence="15 19" id="KW-0560">Oxidoreductase</keyword>
<dbReference type="Proteomes" id="UP000596063">
    <property type="component" value="Chromosome"/>
</dbReference>
<dbReference type="Pfam" id="PF14715">
    <property type="entry name" value="FixP_N"/>
    <property type="match status" value="1"/>
</dbReference>
<dbReference type="RefSeq" id="WP_198570809.1">
    <property type="nucleotide sequence ID" value="NZ_CP066167.1"/>
</dbReference>
<evidence type="ECO:0000256" key="15">
    <source>
        <dbReference type="ARBA" id="ARBA00023002"/>
    </source>
</evidence>
<comment type="function">
    <text evidence="19">C-type cytochrome. Part of the cbb3-type cytochrome c oxidase complex.</text>
</comment>
<keyword evidence="25" id="KW-1185">Reference proteome</keyword>
<dbReference type="InterPro" id="IPR032858">
    <property type="entry name" value="CcoP_N"/>
</dbReference>
<evidence type="ECO:0000259" key="23">
    <source>
        <dbReference type="PROSITE" id="PS51007"/>
    </source>
</evidence>
<evidence type="ECO:0000256" key="1">
    <source>
        <dbReference type="ARBA" id="ARBA00004533"/>
    </source>
</evidence>
<feature type="binding site" description="axial binding residue" evidence="20">
    <location>
        <position position="180"/>
    </location>
    <ligand>
        <name>heme c</name>
        <dbReference type="ChEBI" id="CHEBI:61717"/>
        <label>2</label>
    </ligand>
    <ligandPart>
        <name>Fe</name>
        <dbReference type="ChEBI" id="CHEBI:18248"/>
    </ligandPart>
</feature>
<evidence type="ECO:0000256" key="8">
    <source>
        <dbReference type="ARBA" id="ARBA00022660"/>
    </source>
</evidence>
<comment type="subunit">
    <text evidence="19">Component of the cbb3-type cytochrome c oxidase.</text>
</comment>
<evidence type="ECO:0000256" key="10">
    <source>
        <dbReference type="ARBA" id="ARBA00022723"/>
    </source>
</evidence>
<dbReference type="GO" id="GO:0016491">
    <property type="term" value="F:oxidoreductase activity"/>
    <property type="evidence" value="ECO:0007669"/>
    <property type="project" value="UniProtKB-KW"/>
</dbReference>
<evidence type="ECO:0000256" key="5">
    <source>
        <dbReference type="ARBA" id="ARBA00022475"/>
    </source>
</evidence>
<feature type="binding site" description="axial binding residue" evidence="20">
    <location>
        <position position="141"/>
    </location>
    <ligand>
        <name>heme c</name>
        <dbReference type="ChEBI" id="CHEBI:61717"/>
        <label>1</label>
    </ligand>
    <ligandPart>
        <name>Fe</name>
        <dbReference type="ChEBI" id="CHEBI:18248"/>
    </ligandPart>
</feature>
<dbReference type="PIRSF" id="PIRSF000006">
    <property type="entry name" value="Cbb3-Cox_fixP"/>
    <property type="match status" value="1"/>
</dbReference>
<keyword evidence="16 19" id="KW-0408">Iron</keyword>
<dbReference type="KEGG" id="snan:I6N98_05575"/>
<evidence type="ECO:0000256" key="18">
    <source>
        <dbReference type="ARBA" id="ARBA00023136"/>
    </source>
</evidence>
<evidence type="ECO:0000256" key="11">
    <source>
        <dbReference type="ARBA" id="ARBA00022737"/>
    </source>
</evidence>
<dbReference type="InterPro" id="IPR038414">
    <property type="entry name" value="CcoP_N_sf"/>
</dbReference>
<dbReference type="InterPro" id="IPR050597">
    <property type="entry name" value="Cytochrome_c_Oxidase_Subunit"/>
</dbReference>
<keyword evidence="12 19" id="KW-0375">Hydrogen ion transport</keyword>
<dbReference type="GO" id="GO:0046872">
    <property type="term" value="F:metal ion binding"/>
    <property type="evidence" value="ECO:0007669"/>
    <property type="project" value="UniProtKB-KW"/>
</dbReference>
<evidence type="ECO:0000256" key="9">
    <source>
        <dbReference type="ARBA" id="ARBA00022692"/>
    </source>
</evidence>
<keyword evidence="5 19" id="KW-1003">Cell membrane</keyword>
<comment type="cofactor">
    <cofactor evidence="19 21">
        <name>heme c</name>
        <dbReference type="ChEBI" id="CHEBI:61717"/>
    </cofactor>
    <text evidence="19 21">Binds 2 heme C groups per subunit.</text>
</comment>
<keyword evidence="6 19" id="KW-0997">Cell inner membrane</keyword>
<dbReference type="PANTHER" id="PTHR33751:SF1">
    <property type="entry name" value="CBB3-TYPE CYTOCHROME C OXIDASE SUBUNIT FIXP"/>
    <property type="match status" value="1"/>
</dbReference>
<reference evidence="24 25" key="1">
    <citation type="submission" date="2020-12" db="EMBL/GenBank/DDBJ databases">
        <authorList>
            <person name="Shan Y."/>
        </authorList>
    </citation>
    <scope>NUCLEOTIDE SEQUENCE [LARGE SCALE GENOMIC DNA]</scope>
    <source>
        <strain evidence="25">csc3.9</strain>
    </source>
</reference>
<keyword evidence="8 19" id="KW-0679">Respiratory chain</keyword>
<comment type="similarity">
    <text evidence="3 19">Belongs to the CcoP / FixP family.</text>
</comment>
<dbReference type="Gene3D" id="6.10.280.130">
    <property type="match status" value="1"/>
</dbReference>
<dbReference type="Pfam" id="PF13442">
    <property type="entry name" value="Cytochrome_CBB3"/>
    <property type="match status" value="2"/>
</dbReference>
<dbReference type="UniPathway" id="UPA00705"/>
<dbReference type="AlphaFoldDB" id="A0A7T4R302"/>
<sequence>MSSFWSAWIIVLTVVSFILIVWLLFSNRKITVDENRKTTGHVYDGIEEYDNPLPAWWIKMFVISIIFGVGYLIAYPGLGNFPGLLNWTSVGQWEEEVQRADQANAELYQTFMQQDALALADDDKAMRIGKRLFANNCAVCHGVNAEGSYGFPNLTDNDWLYGGKPDQIRQSITHGRNGMMPAWESMLGNEGLAAMTQYVLSLSADNANSSANAEPSAAAQQYAQLCASCHGADGTGNPMLGAPNLTDDTWLYGGDAGRIKHSIAKGRSGKMPAHKDMLSAEKIHLLTAYVYQLSQDSPQTASR</sequence>
<dbReference type="PANTHER" id="PTHR33751">
    <property type="entry name" value="CBB3-TYPE CYTOCHROME C OXIDASE SUBUNIT FIXP"/>
    <property type="match status" value="1"/>
</dbReference>
<dbReference type="PROSITE" id="PS51007">
    <property type="entry name" value="CYTC"/>
    <property type="match status" value="2"/>
</dbReference>
<evidence type="ECO:0000313" key="24">
    <source>
        <dbReference type="EMBL" id="QQD19324.1"/>
    </source>
</evidence>
<keyword evidence="14 22" id="KW-1133">Transmembrane helix</keyword>
<keyword evidence="7 19" id="KW-0349">Heme</keyword>
<evidence type="ECO:0000256" key="19">
    <source>
        <dbReference type="PIRNR" id="PIRNR000006"/>
    </source>
</evidence>
<dbReference type="NCBIfam" id="TIGR00782">
    <property type="entry name" value="ccoP"/>
    <property type="match status" value="1"/>
</dbReference>
<keyword evidence="11" id="KW-0677">Repeat</keyword>
<feature type="binding site" description="covalent" evidence="21">
    <location>
        <position position="140"/>
    </location>
    <ligand>
        <name>heme c</name>
        <dbReference type="ChEBI" id="CHEBI:61717"/>
        <label>1</label>
    </ligand>
</feature>
<keyword evidence="10 19" id="KW-0479">Metal-binding</keyword>
<evidence type="ECO:0000256" key="12">
    <source>
        <dbReference type="ARBA" id="ARBA00022781"/>
    </source>
</evidence>
<keyword evidence="9 22" id="KW-0812">Transmembrane</keyword>
<evidence type="ECO:0000256" key="2">
    <source>
        <dbReference type="ARBA" id="ARBA00004673"/>
    </source>
</evidence>
<evidence type="ECO:0000256" key="21">
    <source>
        <dbReference type="PIRSR" id="PIRSR000006-2"/>
    </source>
</evidence>
<evidence type="ECO:0000256" key="3">
    <source>
        <dbReference type="ARBA" id="ARBA00006113"/>
    </source>
</evidence>
<feature type="transmembrane region" description="Helical" evidence="22">
    <location>
        <begin position="56"/>
        <end position="75"/>
    </location>
</feature>
<keyword evidence="4 19" id="KW-0813">Transport</keyword>
<dbReference type="EMBL" id="CP066167">
    <property type="protein sequence ID" value="QQD19324.1"/>
    <property type="molecule type" value="Genomic_DNA"/>
</dbReference>
<feature type="transmembrane region" description="Helical" evidence="22">
    <location>
        <begin position="7"/>
        <end position="25"/>
    </location>
</feature>
<evidence type="ECO:0000256" key="7">
    <source>
        <dbReference type="ARBA" id="ARBA00022617"/>
    </source>
</evidence>
<dbReference type="Gene3D" id="1.10.760.10">
    <property type="entry name" value="Cytochrome c-like domain"/>
    <property type="match status" value="2"/>
</dbReference>
<feature type="binding site" description="axial binding residue" evidence="20">
    <location>
        <position position="271"/>
    </location>
    <ligand>
        <name>heme c</name>
        <dbReference type="ChEBI" id="CHEBI:61717"/>
        <label>1</label>
    </ligand>
    <ligandPart>
        <name>Fe</name>
        <dbReference type="ChEBI" id="CHEBI:18248"/>
    </ligandPart>
</feature>
<dbReference type="InterPro" id="IPR004678">
    <property type="entry name" value="Cyt_c_oxidase_cbb3_su3"/>
</dbReference>
<dbReference type="InterPro" id="IPR009056">
    <property type="entry name" value="Cyt_c-like_dom"/>
</dbReference>
<evidence type="ECO:0000256" key="22">
    <source>
        <dbReference type="SAM" id="Phobius"/>
    </source>
</evidence>
<feature type="binding site" description="covalent" evidence="21">
    <location>
        <position position="226"/>
    </location>
    <ligand>
        <name>heme c</name>
        <dbReference type="ChEBI" id="CHEBI:61717"/>
        <label>2</label>
    </ligand>
</feature>
<dbReference type="GO" id="GO:0020037">
    <property type="term" value="F:heme binding"/>
    <property type="evidence" value="ECO:0007669"/>
    <property type="project" value="InterPro"/>
</dbReference>
<feature type="domain" description="Cytochrome c" evidence="23">
    <location>
        <begin position="213"/>
        <end position="294"/>
    </location>
</feature>
<evidence type="ECO:0000256" key="13">
    <source>
        <dbReference type="ARBA" id="ARBA00022982"/>
    </source>
</evidence>
<organism evidence="24 25">
    <name type="scientific">Spongiibacter nanhainus</name>
    <dbReference type="NCBI Taxonomy" id="2794344"/>
    <lineage>
        <taxon>Bacteria</taxon>
        <taxon>Pseudomonadati</taxon>
        <taxon>Pseudomonadota</taxon>
        <taxon>Gammaproteobacteria</taxon>
        <taxon>Cellvibrionales</taxon>
        <taxon>Spongiibacteraceae</taxon>
        <taxon>Spongiibacter</taxon>
    </lineage>
</organism>
<comment type="subcellular location">
    <subcellularLocation>
        <location evidence="1 19">Cell inner membrane</location>
    </subcellularLocation>
</comment>
<evidence type="ECO:0000256" key="17">
    <source>
        <dbReference type="ARBA" id="ARBA00023065"/>
    </source>
</evidence>
<proteinExistence type="inferred from homology"/>
<evidence type="ECO:0000256" key="4">
    <source>
        <dbReference type="ARBA" id="ARBA00022448"/>
    </source>
</evidence>
<gene>
    <name evidence="24" type="primary">ccoP</name>
    <name evidence="24" type="ORF">I6N98_05575</name>
</gene>
<evidence type="ECO:0000256" key="16">
    <source>
        <dbReference type="ARBA" id="ARBA00023004"/>
    </source>
</evidence>
<keyword evidence="17 19" id="KW-0406">Ion transport</keyword>
<dbReference type="GO" id="GO:0006119">
    <property type="term" value="P:oxidative phosphorylation"/>
    <property type="evidence" value="ECO:0007669"/>
    <property type="project" value="UniProtKB-UniPathway"/>
</dbReference>
<dbReference type="GO" id="GO:0005886">
    <property type="term" value="C:plasma membrane"/>
    <property type="evidence" value="ECO:0007669"/>
    <property type="project" value="UniProtKB-SubCell"/>
</dbReference>
<feature type="binding site" description="axial binding residue" evidence="20">
    <location>
        <position position="230"/>
    </location>
    <ligand>
        <name>heme c</name>
        <dbReference type="ChEBI" id="CHEBI:61717"/>
        <label>2</label>
    </ligand>
    <ligandPart>
        <name>Fe</name>
        <dbReference type="ChEBI" id="CHEBI:18248"/>
    </ligandPart>
</feature>
<evidence type="ECO:0000313" key="25">
    <source>
        <dbReference type="Proteomes" id="UP000596063"/>
    </source>
</evidence>
<keyword evidence="13 19" id="KW-0249">Electron transport</keyword>
<evidence type="ECO:0000256" key="6">
    <source>
        <dbReference type="ARBA" id="ARBA00022519"/>
    </source>
</evidence>
<feature type="domain" description="Cytochrome c" evidence="23">
    <location>
        <begin position="124"/>
        <end position="203"/>
    </location>
</feature>
<dbReference type="GO" id="GO:1902600">
    <property type="term" value="P:proton transmembrane transport"/>
    <property type="evidence" value="ECO:0007669"/>
    <property type="project" value="UniProtKB-KW"/>
</dbReference>
<accession>A0A7T4R302</accession>
<feature type="binding site" description="covalent" evidence="21">
    <location>
        <position position="137"/>
    </location>
    <ligand>
        <name>heme c</name>
        <dbReference type="ChEBI" id="CHEBI:61717"/>
        <label>1</label>
    </ligand>
</feature>